<evidence type="ECO:0000256" key="3">
    <source>
        <dbReference type="RuleBase" id="RU004508"/>
    </source>
</evidence>
<dbReference type="Gene3D" id="3.40.640.10">
    <property type="entry name" value="Type I PLP-dependent aspartate aminotransferase-like (Major domain)"/>
    <property type="match status" value="1"/>
</dbReference>
<comment type="similarity">
    <text evidence="3">Belongs to the DegT/DnrJ/EryC1 family.</text>
</comment>
<dbReference type="CDD" id="cd00616">
    <property type="entry name" value="AHBA_syn"/>
    <property type="match status" value="1"/>
</dbReference>
<sequence length="362" mass="40352">MHFPFINLKAQYQAYKSEIDKAISEVLESSSFIGGRVLDDFEKELASFVGVKHAIGCSSGTSSLLLALLALDIKRGDEIIVPSFTFVATAEMVSLLGAKPVFADISLEDYNINVDTVKNLITDKTKAIIAVSIFGQMPDLLALKNFCKSKGLYLIEDGAQSFGARQDDFKSCSMADISCTSFFPSKPLGAYGDAGAVFTDNDEYAKKIRIYLNHGQNERYKHELIGFNGRLDSIQAAVLRVKLKHLEKELVRREELAKAYNEGLKDKNLILPKIKEGFTSVWAQYSIRVKNRDAIVKRLDELGIPSAIHYPLGLHLQKAYAYLSYKKGSLPNTELVSEEILSLPMSAFLKDEEQEKVIRAFE</sequence>
<keyword evidence="5" id="KW-1185">Reference proteome</keyword>
<gene>
    <name evidence="4" type="ORF">CAV_0737</name>
</gene>
<dbReference type="PIRSF" id="PIRSF000390">
    <property type="entry name" value="PLP_StrS"/>
    <property type="match status" value="1"/>
</dbReference>
<evidence type="ECO:0000313" key="4">
    <source>
        <dbReference type="EMBL" id="ASQ30403.1"/>
    </source>
</evidence>
<dbReference type="Gene3D" id="3.90.1150.10">
    <property type="entry name" value="Aspartate Aminotransferase, domain 1"/>
    <property type="match status" value="1"/>
</dbReference>
<dbReference type="RefSeq" id="WP_094325168.1">
    <property type="nucleotide sequence ID" value="NZ_CP022347.1"/>
</dbReference>
<dbReference type="KEGG" id="cavi:CAV_0737"/>
<dbReference type="InterPro" id="IPR015424">
    <property type="entry name" value="PyrdxlP-dep_Trfase"/>
</dbReference>
<feature type="modified residue" description="N6-(pyridoxal phosphate)lysine" evidence="2">
    <location>
        <position position="186"/>
    </location>
</feature>
<evidence type="ECO:0000256" key="2">
    <source>
        <dbReference type="PIRSR" id="PIRSR000390-2"/>
    </source>
</evidence>
<dbReference type="PANTHER" id="PTHR30244:SF42">
    <property type="entry name" value="UDP-2-ACETAMIDO-2-DEOXY-3-OXO-D-GLUCURONATE AMINOTRANSFERASE"/>
    <property type="match status" value="1"/>
</dbReference>
<reference evidence="4 5" key="1">
    <citation type="submission" date="2017-07" db="EMBL/GenBank/DDBJ databases">
        <title>Analysis of two Campylobacter avium genomes and identification of a novel hippuricase gene.</title>
        <authorList>
            <person name="Miller W.G."/>
            <person name="Chapman M.H."/>
            <person name="Yee E."/>
            <person name="Revez J."/>
            <person name="Bono J.L."/>
            <person name="Rossi M."/>
        </authorList>
    </citation>
    <scope>NUCLEOTIDE SEQUENCE [LARGE SCALE GENOMIC DNA]</scope>
    <source>
        <strain evidence="4 5">LMG 24591</strain>
    </source>
</reference>
<evidence type="ECO:0000313" key="5">
    <source>
        <dbReference type="Proteomes" id="UP000201169"/>
    </source>
</evidence>
<evidence type="ECO:0000256" key="1">
    <source>
        <dbReference type="PIRSR" id="PIRSR000390-1"/>
    </source>
</evidence>
<dbReference type="SUPFAM" id="SSF53383">
    <property type="entry name" value="PLP-dependent transferases"/>
    <property type="match status" value="1"/>
</dbReference>
<accession>A0A222MWS0</accession>
<name>A0A222MWS0_9BACT</name>
<keyword evidence="4" id="KW-0032">Aminotransferase</keyword>
<dbReference type="OrthoDB" id="9766188at2"/>
<dbReference type="GO" id="GO:0008483">
    <property type="term" value="F:transaminase activity"/>
    <property type="evidence" value="ECO:0007669"/>
    <property type="project" value="UniProtKB-KW"/>
</dbReference>
<protein>
    <submittedName>
        <fullName evidence="4">Aminotransferase, DegT/DnrJ/EryC1/StrS family</fullName>
    </submittedName>
</protein>
<dbReference type="GO" id="GO:0000271">
    <property type="term" value="P:polysaccharide biosynthetic process"/>
    <property type="evidence" value="ECO:0007669"/>
    <property type="project" value="TreeGrafter"/>
</dbReference>
<dbReference type="InterPro" id="IPR000653">
    <property type="entry name" value="DegT/StrS_aminotransferase"/>
</dbReference>
<dbReference type="Proteomes" id="UP000201169">
    <property type="component" value="Chromosome"/>
</dbReference>
<dbReference type="PANTHER" id="PTHR30244">
    <property type="entry name" value="TRANSAMINASE"/>
    <property type="match status" value="1"/>
</dbReference>
<feature type="active site" description="Proton acceptor" evidence="1">
    <location>
        <position position="186"/>
    </location>
</feature>
<dbReference type="EMBL" id="CP022347">
    <property type="protein sequence ID" value="ASQ30403.1"/>
    <property type="molecule type" value="Genomic_DNA"/>
</dbReference>
<dbReference type="Pfam" id="PF01041">
    <property type="entry name" value="DegT_DnrJ_EryC1"/>
    <property type="match status" value="1"/>
</dbReference>
<dbReference type="GO" id="GO:0030170">
    <property type="term" value="F:pyridoxal phosphate binding"/>
    <property type="evidence" value="ECO:0007669"/>
    <property type="project" value="TreeGrafter"/>
</dbReference>
<proteinExistence type="inferred from homology"/>
<dbReference type="InterPro" id="IPR015422">
    <property type="entry name" value="PyrdxlP-dep_Trfase_small"/>
</dbReference>
<dbReference type="AlphaFoldDB" id="A0A222MWS0"/>
<keyword evidence="2 3" id="KW-0663">Pyridoxal phosphate</keyword>
<keyword evidence="4" id="KW-0808">Transferase</keyword>
<dbReference type="InterPro" id="IPR015421">
    <property type="entry name" value="PyrdxlP-dep_Trfase_major"/>
</dbReference>
<organism evidence="4 5">
    <name type="scientific">Campylobacter avium LMG 24591</name>
    <dbReference type="NCBI Taxonomy" id="522484"/>
    <lineage>
        <taxon>Bacteria</taxon>
        <taxon>Pseudomonadati</taxon>
        <taxon>Campylobacterota</taxon>
        <taxon>Epsilonproteobacteria</taxon>
        <taxon>Campylobacterales</taxon>
        <taxon>Campylobacteraceae</taxon>
        <taxon>Campylobacter</taxon>
    </lineage>
</organism>